<comment type="caution">
    <text evidence="1">The sequence shown here is derived from an EMBL/GenBank/DDBJ whole genome shotgun (WGS) entry which is preliminary data.</text>
</comment>
<accession>A0A0L8VDM9</accession>
<reference evidence="2" key="1">
    <citation type="submission" date="2015-07" db="EMBL/GenBank/DDBJ databases">
        <title>Genome sequencing of Sunxiuqinia dokdonensis strain SK.</title>
        <authorList>
            <person name="Ahn S."/>
            <person name="Kim B.-C."/>
        </authorList>
    </citation>
    <scope>NUCLEOTIDE SEQUENCE [LARGE SCALE GENOMIC DNA]</scope>
    <source>
        <strain evidence="2">SK</strain>
    </source>
</reference>
<dbReference type="EMBL" id="LGIA01000024">
    <property type="protein sequence ID" value="KOH46585.1"/>
    <property type="molecule type" value="Genomic_DNA"/>
</dbReference>
<organism evidence="1 2">
    <name type="scientific">Sunxiuqinia dokdonensis</name>
    <dbReference type="NCBI Taxonomy" id="1409788"/>
    <lineage>
        <taxon>Bacteria</taxon>
        <taxon>Pseudomonadati</taxon>
        <taxon>Bacteroidota</taxon>
        <taxon>Bacteroidia</taxon>
        <taxon>Marinilabiliales</taxon>
        <taxon>Prolixibacteraceae</taxon>
        <taxon>Sunxiuqinia</taxon>
    </lineage>
</organism>
<protein>
    <submittedName>
        <fullName evidence="1">Uncharacterized protein</fullName>
    </submittedName>
</protein>
<proteinExistence type="predicted"/>
<gene>
    <name evidence="1" type="ORF">NC99_05620</name>
</gene>
<sequence>MTYCNFKILVLLTLFSRELTARNNSGLYVQVHIHRRCILKLNDTYSMTKNLLTLTILLLSISCTITTTKKEREKTIREFKERIKKYDPSFVDHFPSNLNTNDNISFIERSAQTFGETSIFLSLYDADSTVVSKLKDKLTRNAIANYHPNDSSLLVLNRFTDTKNLLSIRSARKSPEMIWLIDSVDYKNKYPVPNFFFSRYSTPKTISRLPADFRLYVIDAKPGRFWENKYLSNGKFMPEKWKNGYSKGIAIDQTNRNIIYWFAIW</sequence>
<name>A0A0L8VDM9_9BACT</name>
<dbReference type="AlphaFoldDB" id="A0A0L8VDM9"/>
<keyword evidence="2" id="KW-1185">Reference proteome</keyword>
<evidence type="ECO:0000313" key="2">
    <source>
        <dbReference type="Proteomes" id="UP000036958"/>
    </source>
</evidence>
<dbReference type="STRING" id="1409788.NC99_05620"/>
<evidence type="ECO:0000313" key="1">
    <source>
        <dbReference type="EMBL" id="KOH46585.1"/>
    </source>
</evidence>
<dbReference type="Proteomes" id="UP000036958">
    <property type="component" value="Unassembled WGS sequence"/>
</dbReference>